<feature type="signal peptide" evidence="1">
    <location>
        <begin position="1"/>
        <end position="19"/>
    </location>
</feature>
<sequence>MKKSLIMLSILCMFSCASNDYYDNNSDGSKETASGSASSPTETHSPAKTFFVLTSWKTQNRQLAMQSIPVAQKQLMGLWKKGIVENVYYRQNGDIKNNEPLALVAFFIKAASEDDVRATLDTTVLVKNQLATYTLREVGKNVLGRNDNTSRLNSAVNIETFAVTWSMSNSFQTGHDR</sequence>
<accession>A0AAU8FHM7</accession>
<evidence type="ECO:0000313" key="2">
    <source>
        <dbReference type="EMBL" id="XCH23433.1"/>
    </source>
</evidence>
<name>A0AAU8FHM7_9BACT</name>
<keyword evidence="1" id="KW-0732">Signal</keyword>
<protein>
    <recommendedName>
        <fullName evidence="3">Lipoprotein</fullName>
    </recommendedName>
</protein>
<evidence type="ECO:0008006" key="3">
    <source>
        <dbReference type="Google" id="ProtNLM"/>
    </source>
</evidence>
<gene>
    <name evidence="2" type="ORF">ABV298_24420</name>
</gene>
<reference evidence="2" key="1">
    <citation type="submission" date="2024-06" db="EMBL/GenBank/DDBJ databases">
        <title>Sequencing and assembly of the genome of Dyadobacter sp. strain 676, a symbiont of Cyamopsis tetragonoloba.</title>
        <authorList>
            <person name="Guro P."/>
            <person name="Sazanova A."/>
            <person name="Kuznetsova I."/>
            <person name="Belimov A."/>
            <person name="Safronova V."/>
        </authorList>
    </citation>
    <scope>NUCLEOTIDE SEQUENCE</scope>
    <source>
        <strain evidence="2">676</strain>
    </source>
</reference>
<feature type="chain" id="PRO_5043482062" description="Lipoprotein" evidence="1">
    <location>
        <begin position="20"/>
        <end position="177"/>
    </location>
</feature>
<organism evidence="2">
    <name type="scientific">Dyadobacter sp. 676</name>
    <dbReference type="NCBI Taxonomy" id="3088362"/>
    <lineage>
        <taxon>Bacteria</taxon>
        <taxon>Pseudomonadati</taxon>
        <taxon>Bacteroidota</taxon>
        <taxon>Cytophagia</taxon>
        <taxon>Cytophagales</taxon>
        <taxon>Spirosomataceae</taxon>
        <taxon>Dyadobacter</taxon>
    </lineage>
</organism>
<proteinExistence type="predicted"/>
<dbReference type="AlphaFoldDB" id="A0AAU8FHM7"/>
<dbReference type="EMBL" id="CP159289">
    <property type="protein sequence ID" value="XCH23433.1"/>
    <property type="molecule type" value="Genomic_DNA"/>
</dbReference>
<dbReference type="RefSeq" id="WP_353718759.1">
    <property type="nucleotide sequence ID" value="NZ_CP159289.1"/>
</dbReference>
<evidence type="ECO:0000256" key="1">
    <source>
        <dbReference type="SAM" id="SignalP"/>
    </source>
</evidence>